<dbReference type="AlphaFoldDB" id="A0A493U3M7"/>
<reference evidence="3" key="3">
    <citation type="submission" date="2025-09" db="UniProtKB">
        <authorList>
            <consortium name="Ensembl"/>
        </authorList>
    </citation>
    <scope>IDENTIFICATION</scope>
</reference>
<organism evidence="3 4">
    <name type="scientific">Anas platyrhynchos platyrhynchos</name>
    <name type="common">Northern mallard</name>
    <dbReference type="NCBI Taxonomy" id="8840"/>
    <lineage>
        <taxon>Eukaryota</taxon>
        <taxon>Metazoa</taxon>
        <taxon>Chordata</taxon>
        <taxon>Craniata</taxon>
        <taxon>Vertebrata</taxon>
        <taxon>Euteleostomi</taxon>
        <taxon>Archelosauria</taxon>
        <taxon>Archosauria</taxon>
        <taxon>Dinosauria</taxon>
        <taxon>Saurischia</taxon>
        <taxon>Theropoda</taxon>
        <taxon>Coelurosauria</taxon>
        <taxon>Aves</taxon>
        <taxon>Neognathae</taxon>
        <taxon>Galloanserae</taxon>
        <taxon>Anseriformes</taxon>
        <taxon>Anatidae</taxon>
        <taxon>Anatinae</taxon>
        <taxon>Anas</taxon>
    </lineage>
</organism>
<dbReference type="Proteomes" id="UP000016666">
    <property type="component" value="Unassembled WGS sequence"/>
</dbReference>
<proteinExistence type="predicted"/>
<keyword evidence="4" id="KW-1185">Reference proteome</keyword>
<evidence type="ECO:0000313" key="4">
    <source>
        <dbReference type="Proteomes" id="UP000016666"/>
    </source>
</evidence>
<feature type="transmembrane region" description="Helical" evidence="2">
    <location>
        <begin position="72"/>
        <end position="98"/>
    </location>
</feature>
<dbReference type="Ensembl" id="ENSAPLT00000028558.1">
    <property type="protein sequence ID" value="ENSAPLP00000032721.1"/>
    <property type="gene ID" value="ENSAPLG00000022724.1"/>
</dbReference>
<sequence length="203" mass="21899">MLRTQQDEAEPSVPPASAACRLRTTVPACLAPQASPLPMAVTLWPWPHAPTPAAGCSREVRGQKLFSCSLDIALVVLTPCIAVVLFLLAVAAGVLVVLSRKRKQAFSGAAVEMDRIRGTPNVGADVLHYAEIGHPDSADESQPYGNVEALRPSANAATDYTEVKRPSQNLDKNNEPTYAMVRKSQQEEQLYANMLPARQRAAQ</sequence>
<name>A0A493U3M7_ANAPP</name>
<reference evidence="4" key="1">
    <citation type="submission" date="2017-10" db="EMBL/GenBank/DDBJ databases">
        <title>A new Pekin duck reference genome.</title>
        <authorList>
            <person name="Hou Z.-C."/>
            <person name="Zhou Z.-K."/>
            <person name="Zhu F."/>
            <person name="Hou S.-S."/>
        </authorList>
    </citation>
    <scope>NUCLEOTIDE SEQUENCE [LARGE SCALE GENOMIC DNA]</scope>
</reference>
<feature type="region of interest" description="Disordered" evidence="1">
    <location>
        <begin position="155"/>
        <end position="176"/>
    </location>
</feature>
<dbReference type="OMA" id="EKEMLYA"/>
<keyword evidence="2" id="KW-0812">Transmembrane</keyword>
<evidence type="ECO:0000256" key="1">
    <source>
        <dbReference type="SAM" id="MobiDB-lite"/>
    </source>
</evidence>
<evidence type="ECO:0000313" key="3">
    <source>
        <dbReference type="Ensembl" id="ENSAPLP00000032721.1"/>
    </source>
</evidence>
<keyword evidence="2" id="KW-1133">Transmembrane helix</keyword>
<keyword evidence="2" id="KW-0472">Membrane</keyword>
<protein>
    <submittedName>
        <fullName evidence="3">Uncharacterized protein</fullName>
    </submittedName>
</protein>
<accession>A0A493U3M7</accession>
<reference evidence="3" key="2">
    <citation type="submission" date="2025-08" db="UniProtKB">
        <authorList>
            <consortium name="Ensembl"/>
        </authorList>
    </citation>
    <scope>IDENTIFICATION</scope>
</reference>
<evidence type="ECO:0000256" key="2">
    <source>
        <dbReference type="SAM" id="Phobius"/>
    </source>
</evidence>
<dbReference type="STRING" id="8840.ENSAPLP00000032721"/>